<evidence type="ECO:0000313" key="2">
    <source>
        <dbReference type="Proteomes" id="UP000038830"/>
    </source>
</evidence>
<dbReference type="Proteomes" id="UP000038830">
    <property type="component" value="Unassembled WGS sequence"/>
</dbReference>
<dbReference type="AlphaFoldDB" id="A0A0H5C4K9"/>
<reference evidence="2" key="1">
    <citation type="journal article" date="2015" name="J. Biotechnol.">
        <title>The structure of the Cyberlindnera jadinii genome and its relation to Candida utilis analyzed by the occurrence of single nucleotide polymorphisms.</title>
        <authorList>
            <person name="Rupp O."/>
            <person name="Brinkrolf K."/>
            <person name="Buerth C."/>
            <person name="Kunigo M."/>
            <person name="Schneider J."/>
            <person name="Jaenicke S."/>
            <person name="Goesmann A."/>
            <person name="Puehler A."/>
            <person name="Jaeger K.-E."/>
            <person name="Ernst J.F."/>
        </authorList>
    </citation>
    <scope>NUCLEOTIDE SEQUENCE [LARGE SCALE GENOMIC DNA]</scope>
    <source>
        <strain evidence="2">ATCC 18201 / CBS 1600 / BCRC 20928 / JCM 3617 / NBRC 0987 / NRRL Y-1542</strain>
    </source>
</reference>
<dbReference type="EMBL" id="CDQK01000003">
    <property type="protein sequence ID" value="CEP22697.1"/>
    <property type="molecule type" value="Genomic_DNA"/>
</dbReference>
<name>A0A0H5C4K9_CYBJN</name>
<protein>
    <submittedName>
        <fullName evidence="1">Uncharacterized protein</fullName>
    </submittedName>
</protein>
<gene>
    <name evidence="1" type="ORF">BN1211_3102</name>
</gene>
<evidence type="ECO:0000313" key="1">
    <source>
        <dbReference type="EMBL" id="CEP22697.1"/>
    </source>
</evidence>
<proteinExistence type="predicted"/>
<organism evidence="1 2">
    <name type="scientific">Cyberlindnera jadinii (strain ATCC 18201 / CBS 1600 / BCRC 20928 / JCM 3617 / NBRC 0987 / NRRL Y-1542)</name>
    <name type="common">Torula yeast</name>
    <name type="synonym">Candida utilis</name>
    <dbReference type="NCBI Taxonomy" id="983966"/>
    <lineage>
        <taxon>Eukaryota</taxon>
        <taxon>Fungi</taxon>
        <taxon>Dikarya</taxon>
        <taxon>Ascomycota</taxon>
        <taxon>Saccharomycotina</taxon>
        <taxon>Saccharomycetes</taxon>
        <taxon>Phaffomycetales</taxon>
        <taxon>Phaffomycetaceae</taxon>
        <taxon>Cyberlindnera</taxon>
    </lineage>
</organism>
<sequence>MWVKLTQNGDLRVSNIEVCQIWQDISTKYPIMLRLDALQRFYSGLTQPINSPKESLINTDLMDSWL</sequence>
<accession>A0A0H5C4K9</accession>